<reference evidence="17" key="1">
    <citation type="submission" date="2016-11" db="UniProtKB">
        <authorList>
            <consortium name="WormBaseParasite"/>
        </authorList>
    </citation>
    <scope>IDENTIFICATION</scope>
</reference>
<dbReference type="InterPro" id="IPR012340">
    <property type="entry name" value="NA-bd_OB-fold"/>
</dbReference>
<gene>
    <name evidence="14" type="ORF">BXYJ_LOCUS14382</name>
</gene>
<dbReference type="InterPro" id="IPR027238">
    <property type="entry name" value="RuvB-like"/>
</dbReference>
<evidence type="ECO:0000256" key="5">
    <source>
        <dbReference type="ARBA" id="ARBA00022801"/>
    </source>
</evidence>
<keyword evidence="7 12" id="KW-0067">ATP-binding</keyword>
<comment type="subcellular location">
    <subcellularLocation>
        <location evidence="1">Nucleus</location>
    </subcellularLocation>
</comment>
<feature type="domain" description="AAA+ ATPase" evidence="13">
    <location>
        <begin position="62"/>
        <end position="354"/>
    </location>
</feature>
<keyword evidence="8 12" id="KW-0805">Transcription regulation</keyword>
<evidence type="ECO:0000313" key="16">
    <source>
        <dbReference type="Proteomes" id="UP000659654"/>
    </source>
</evidence>
<dbReference type="EC" id="3.6.4.12" evidence="12"/>
<keyword evidence="10" id="KW-0234">DNA repair</keyword>
<keyword evidence="11 12" id="KW-0539">Nucleus</keyword>
<dbReference type="InterPro" id="IPR010339">
    <property type="entry name" value="TIP49_P-loop"/>
</dbReference>
<dbReference type="GO" id="GO:0005634">
    <property type="term" value="C:nucleus"/>
    <property type="evidence" value="ECO:0007669"/>
    <property type="project" value="UniProtKB-SubCell"/>
</dbReference>
<evidence type="ECO:0000256" key="3">
    <source>
        <dbReference type="ARBA" id="ARBA00022741"/>
    </source>
</evidence>
<protein>
    <recommendedName>
        <fullName evidence="12">RuvB-like helicase</fullName>
        <ecNumber evidence="12">3.6.4.12</ecNumber>
    </recommendedName>
</protein>
<evidence type="ECO:0000256" key="9">
    <source>
        <dbReference type="ARBA" id="ARBA00023163"/>
    </source>
</evidence>
<dbReference type="GO" id="GO:0003678">
    <property type="term" value="F:DNA helicase activity"/>
    <property type="evidence" value="ECO:0007669"/>
    <property type="project" value="UniProtKB-EC"/>
</dbReference>
<evidence type="ECO:0000313" key="15">
    <source>
        <dbReference type="Proteomes" id="UP000095284"/>
    </source>
</evidence>
<keyword evidence="5 12" id="KW-0378">Hydrolase</keyword>
<evidence type="ECO:0000313" key="14">
    <source>
        <dbReference type="EMBL" id="CAD5234291.1"/>
    </source>
</evidence>
<dbReference type="WBParaSite" id="BXY_1411600.1">
    <property type="protein sequence ID" value="BXY_1411600.1"/>
    <property type="gene ID" value="BXY_1411600"/>
</dbReference>
<comment type="catalytic activity">
    <reaction evidence="12">
        <text>ATP + H2O = ADP + phosphate + H(+)</text>
        <dbReference type="Rhea" id="RHEA:13065"/>
        <dbReference type="ChEBI" id="CHEBI:15377"/>
        <dbReference type="ChEBI" id="CHEBI:15378"/>
        <dbReference type="ChEBI" id="CHEBI:30616"/>
        <dbReference type="ChEBI" id="CHEBI:43474"/>
        <dbReference type="ChEBI" id="CHEBI:456216"/>
        <dbReference type="EC" id="3.6.4.12"/>
    </reaction>
</comment>
<dbReference type="eggNOG" id="KOG2680">
    <property type="taxonomic scope" value="Eukaryota"/>
</dbReference>
<dbReference type="SMR" id="A0A1I7SM32"/>
<dbReference type="FunFam" id="2.40.50.360:FF:000002">
    <property type="entry name" value="RuvB-like helicase"/>
    <property type="match status" value="1"/>
</dbReference>
<evidence type="ECO:0000256" key="2">
    <source>
        <dbReference type="ARBA" id="ARBA00007519"/>
    </source>
</evidence>
<dbReference type="Proteomes" id="UP000582659">
    <property type="component" value="Unassembled WGS sequence"/>
</dbReference>
<dbReference type="GO" id="GO:0005524">
    <property type="term" value="F:ATP binding"/>
    <property type="evidence" value="ECO:0007669"/>
    <property type="project" value="UniProtKB-KW"/>
</dbReference>
<dbReference type="GO" id="GO:0006281">
    <property type="term" value="P:DNA repair"/>
    <property type="evidence" value="ECO:0007669"/>
    <property type="project" value="UniProtKB-KW"/>
</dbReference>
<evidence type="ECO:0000256" key="1">
    <source>
        <dbReference type="ARBA" id="ARBA00004123"/>
    </source>
</evidence>
<evidence type="ECO:0000256" key="11">
    <source>
        <dbReference type="ARBA" id="ARBA00023242"/>
    </source>
</evidence>
<dbReference type="OrthoDB" id="10060499at2759"/>
<reference evidence="14" key="2">
    <citation type="submission" date="2020-09" db="EMBL/GenBank/DDBJ databases">
        <authorList>
            <person name="Kikuchi T."/>
        </authorList>
    </citation>
    <scope>NUCLEOTIDE SEQUENCE</scope>
    <source>
        <strain evidence="14">Ka4C1</strain>
    </source>
</reference>
<dbReference type="Gene3D" id="2.40.50.360">
    <property type="entry name" value="RuvB-like helicase, domain II"/>
    <property type="match status" value="1"/>
</dbReference>
<keyword evidence="6 12" id="KW-0347">Helicase</keyword>
<dbReference type="InterPro" id="IPR027417">
    <property type="entry name" value="P-loop_NTPase"/>
</dbReference>
<name>A0A1I7SM32_BURXY</name>
<dbReference type="Gene3D" id="3.40.50.300">
    <property type="entry name" value="P-loop containing nucleotide triphosphate hydrolases"/>
    <property type="match status" value="1"/>
</dbReference>
<sequence length="442" mass="48487">MDNIEIKDTTRLERVGAHSHIVGLGLDSKLQPLDIGDGMVGQAAARKAAGVIVNMVKESQIAGRALLITGPPGSGKTALAMAISKAIGEDTPFVWLSASEIFSVDVSKTEALMQAFRKATGVRVKEETEVLEGEVVLVEIDRQNPNSSAKTGRIALKTNDMEAVYELGAKLIDVIFKERISSGDVIQIQRAAGKIIKLGRSISRQKDFDAVGSNVKFVNVPSGEIQKRSEMVQTISLHDIDVINSRTHGYLAVFSGDTGEIKAEVRNQINKKVSEWREEKKASIVPGVLFIDEVHLLDLECFSFLNRVIESDLSPLLVIATNRGHVPIRGTQLVSPHGIPADLLDRCLIIRTFPYGEEDIKKIIDIRAQEENVQLSADALSILVKTAVSSSLRYSMQLISTSDIVRLRRKGDKVEISDIKKVYNLFLDLPRASKLAKEESTQ</sequence>
<dbReference type="SUPFAM" id="SSF52540">
    <property type="entry name" value="P-loop containing nucleoside triphosphate hydrolases"/>
    <property type="match status" value="1"/>
</dbReference>
<evidence type="ECO:0000256" key="7">
    <source>
        <dbReference type="ARBA" id="ARBA00022840"/>
    </source>
</evidence>
<dbReference type="InterPro" id="IPR003593">
    <property type="entry name" value="AAA+_ATPase"/>
</dbReference>
<dbReference type="FunFam" id="3.40.50.300:FF:002221">
    <property type="entry name" value="RuvB-like 2"/>
    <property type="match status" value="2"/>
</dbReference>
<dbReference type="Pfam" id="PF06068">
    <property type="entry name" value="TIP49"/>
    <property type="match status" value="1"/>
</dbReference>
<dbReference type="Proteomes" id="UP000659654">
    <property type="component" value="Unassembled WGS sequence"/>
</dbReference>
<evidence type="ECO:0000259" key="13">
    <source>
        <dbReference type="SMART" id="SM00382"/>
    </source>
</evidence>
<accession>A0A1I7SM32</accession>
<dbReference type="InterPro" id="IPR041048">
    <property type="entry name" value="RuvB-like_C"/>
</dbReference>
<dbReference type="CDD" id="cd00009">
    <property type="entry name" value="AAA"/>
    <property type="match status" value="1"/>
</dbReference>
<keyword evidence="9 12" id="KW-0804">Transcription</keyword>
<dbReference type="GO" id="GO:0016787">
    <property type="term" value="F:hydrolase activity"/>
    <property type="evidence" value="ECO:0007669"/>
    <property type="project" value="UniProtKB-KW"/>
</dbReference>
<evidence type="ECO:0000313" key="17">
    <source>
        <dbReference type="WBParaSite" id="BXY_1411600.1"/>
    </source>
</evidence>
<comment type="similarity">
    <text evidence="2 12">Belongs to the RuvB family.</text>
</comment>
<evidence type="ECO:0000256" key="8">
    <source>
        <dbReference type="ARBA" id="ARBA00023015"/>
    </source>
</evidence>
<proteinExistence type="inferred from homology"/>
<evidence type="ECO:0000256" key="6">
    <source>
        <dbReference type="ARBA" id="ARBA00022806"/>
    </source>
</evidence>
<organism evidence="15 17">
    <name type="scientific">Bursaphelenchus xylophilus</name>
    <name type="common">Pinewood nematode worm</name>
    <name type="synonym">Aphelenchoides xylophilus</name>
    <dbReference type="NCBI Taxonomy" id="6326"/>
    <lineage>
        <taxon>Eukaryota</taxon>
        <taxon>Metazoa</taxon>
        <taxon>Ecdysozoa</taxon>
        <taxon>Nematoda</taxon>
        <taxon>Chromadorea</taxon>
        <taxon>Rhabditida</taxon>
        <taxon>Tylenchina</taxon>
        <taxon>Tylenchomorpha</taxon>
        <taxon>Aphelenchoidea</taxon>
        <taxon>Aphelenchoididae</taxon>
        <taxon>Bursaphelenchus</taxon>
    </lineage>
</organism>
<evidence type="ECO:0000256" key="4">
    <source>
        <dbReference type="ARBA" id="ARBA00022763"/>
    </source>
</evidence>
<dbReference type="Gene3D" id="1.10.8.60">
    <property type="match status" value="1"/>
</dbReference>
<dbReference type="PANTHER" id="PTHR11093">
    <property type="entry name" value="RUVB-RELATED REPTIN AND PONTIN"/>
    <property type="match status" value="1"/>
</dbReference>
<dbReference type="AlphaFoldDB" id="A0A1I7SM32"/>
<dbReference type="SUPFAM" id="SSF50249">
    <property type="entry name" value="Nucleic acid-binding proteins"/>
    <property type="match status" value="1"/>
</dbReference>
<dbReference type="EMBL" id="CAJFDI010000006">
    <property type="protein sequence ID" value="CAD5234291.1"/>
    <property type="molecule type" value="Genomic_DNA"/>
</dbReference>
<keyword evidence="3 12" id="KW-0547">Nucleotide-binding</keyword>
<dbReference type="Pfam" id="PF17856">
    <property type="entry name" value="TIP49_C"/>
    <property type="match status" value="1"/>
</dbReference>
<evidence type="ECO:0000256" key="10">
    <source>
        <dbReference type="ARBA" id="ARBA00023204"/>
    </source>
</evidence>
<dbReference type="InterPro" id="IPR042487">
    <property type="entry name" value="RuvBL1/2_DNA/RNA_bd_dom"/>
</dbReference>
<evidence type="ECO:0000256" key="12">
    <source>
        <dbReference type="RuleBase" id="RU363048"/>
    </source>
</evidence>
<keyword evidence="16" id="KW-1185">Reference proteome</keyword>
<dbReference type="SMART" id="SM00382">
    <property type="entry name" value="AAA"/>
    <property type="match status" value="1"/>
</dbReference>
<keyword evidence="4" id="KW-0227">DNA damage</keyword>
<dbReference type="EMBL" id="CAJFCV020000006">
    <property type="protein sequence ID" value="CAG9129980.1"/>
    <property type="molecule type" value="Genomic_DNA"/>
</dbReference>
<dbReference type="Proteomes" id="UP000095284">
    <property type="component" value="Unplaced"/>
</dbReference>